<proteinExistence type="inferred from homology"/>
<comment type="catalytic activity">
    <reaction evidence="9 10">
        <text>tRNA(Cys) + L-cysteine + ATP = L-cysteinyl-tRNA(Cys) + AMP + diphosphate</text>
        <dbReference type="Rhea" id="RHEA:17773"/>
        <dbReference type="Rhea" id="RHEA-COMP:9661"/>
        <dbReference type="Rhea" id="RHEA-COMP:9679"/>
        <dbReference type="ChEBI" id="CHEBI:30616"/>
        <dbReference type="ChEBI" id="CHEBI:33019"/>
        <dbReference type="ChEBI" id="CHEBI:35235"/>
        <dbReference type="ChEBI" id="CHEBI:78442"/>
        <dbReference type="ChEBI" id="CHEBI:78517"/>
        <dbReference type="ChEBI" id="CHEBI:456215"/>
        <dbReference type="EC" id="6.1.1.16"/>
    </reaction>
</comment>
<dbReference type="SUPFAM" id="SSF52374">
    <property type="entry name" value="Nucleotidylyl transferase"/>
    <property type="match status" value="1"/>
</dbReference>
<comment type="subunit">
    <text evidence="1 10">Monomer.</text>
</comment>
<dbReference type="InterPro" id="IPR024909">
    <property type="entry name" value="Cys-tRNA/MSH_ligase"/>
</dbReference>
<dbReference type="EMBL" id="JAPFAR010000001">
    <property type="protein sequence ID" value="MDI3349243.1"/>
    <property type="molecule type" value="Genomic_DNA"/>
</dbReference>
<dbReference type="PRINTS" id="PR00983">
    <property type="entry name" value="TRNASYNTHCYS"/>
</dbReference>
<dbReference type="EC" id="6.1.1.16" evidence="10"/>
<evidence type="ECO:0000256" key="10">
    <source>
        <dbReference type="HAMAP-Rule" id="MF_00041"/>
    </source>
</evidence>
<evidence type="ECO:0000313" key="13">
    <source>
        <dbReference type="Proteomes" id="UP001162175"/>
    </source>
</evidence>
<dbReference type="HAMAP" id="MF_00041">
    <property type="entry name" value="Cys_tRNA_synth"/>
    <property type="match status" value="1"/>
</dbReference>
<dbReference type="Pfam" id="PF01406">
    <property type="entry name" value="tRNA-synt_1e"/>
    <property type="match status" value="1"/>
</dbReference>
<feature type="binding site" evidence="10">
    <location>
        <position position="218"/>
    </location>
    <ligand>
        <name>Zn(2+)</name>
        <dbReference type="ChEBI" id="CHEBI:29105"/>
    </ligand>
</feature>
<dbReference type="Proteomes" id="UP001162175">
    <property type="component" value="Unassembled WGS sequence"/>
</dbReference>
<keyword evidence="6 10" id="KW-0067">ATP-binding</keyword>
<keyword evidence="3 10" id="KW-0479">Metal-binding</keyword>
<feature type="binding site" evidence="10">
    <location>
        <position position="249"/>
    </location>
    <ligand>
        <name>ATP</name>
        <dbReference type="ChEBI" id="CHEBI:30616"/>
    </ligand>
</feature>
<reference evidence="12" key="1">
    <citation type="submission" date="2022-11" db="EMBL/GenBank/DDBJ databases">
        <title>Draft genome of Mycoplasma arginini isolated from fly.</title>
        <authorList>
            <person name="Severgnini M."/>
            <person name="Gioia G."/>
            <person name="Cremonesi P."/>
            <person name="Moroni P."/>
            <person name="Addis M.F."/>
            <person name="Castiglioni B."/>
        </authorList>
    </citation>
    <scope>NUCLEOTIDE SEQUENCE</scope>
    <source>
        <strain evidence="12">QMP CG1-1632</strain>
    </source>
</reference>
<evidence type="ECO:0000256" key="8">
    <source>
        <dbReference type="ARBA" id="ARBA00023146"/>
    </source>
</evidence>
<name>A0AA43QW15_MYCAR</name>
<evidence type="ECO:0000313" key="12">
    <source>
        <dbReference type="EMBL" id="MDI3349243.1"/>
    </source>
</evidence>
<dbReference type="AlphaFoldDB" id="A0AA43QW15"/>
<keyword evidence="4 10" id="KW-0547">Nucleotide-binding</keyword>
<evidence type="ECO:0000259" key="11">
    <source>
        <dbReference type="Pfam" id="PF01406"/>
    </source>
</evidence>
<dbReference type="PANTHER" id="PTHR10890:SF3">
    <property type="entry name" value="CYSTEINE--TRNA LIGASE, CYTOPLASMIC"/>
    <property type="match status" value="1"/>
</dbReference>
<keyword evidence="8 10" id="KW-0030">Aminoacyl-tRNA synthetase</keyword>
<evidence type="ECO:0000256" key="5">
    <source>
        <dbReference type="ARBA" id="ARBA00022833"/>
    </source>
</evidence>
<comment type="similarity">
    <text evidence="10">Belongs to the class-I aminoacyl-tRNA synthetase family.</text>
</comment>
<keyword evidence="2 10" id="KW-0436">Ligase</keyword>
<evidence type="ECO:0000256" key="9">
    <source>
        <dbReference type="ARBA" id="ARBA00047398"/>
    </source>
</evidence>
<dbReference type="Gene3D" id="3.40.50.620">
    <property type="entry name" value="HUPs"/>
    <property type="match status" value="1"/>
</dbReference>
<evidence type="ECO:0000256" key="1">
    <source>
        <dbReference type="ARBA" id="ARBA00011245"/>
    </source>
</evidence>
<feature type="binding site" evidence="10">
    <location>
        <position position="10"/>
    </location>
    <ligand>
        <name>Zn(2+)</name>
        <dbReference type="ChEBI" id="CHEBI:29105"/>
    </ligand>
</feature>
<protein>
    <recommendedName>
        <fullName evidence="10">Cysteine--tRNA ligase</fullName>
        <ecNumber evidence="10">6.1.1.16</ecNumber>
    </recommendedName>
    <alternativeName>
        <fullName evidence="10">Cysteinyl-tRNA synthetase</fullName>
        <shortName evidence="10">CysRS</shortName>
    </alternativeName>
</protein>
<evidence type="ECO:0000256" key="2">
    <source>
        <dbReference type="ARBA" id="ARBA00022598"/>
    </source>
</evidence>
<evidence type="ECO:0000256" key="7">
    <source>
        <dbReference type="ARBA" id="ARBA00022917"/>
    </source>
</evidence>
<dbReference type="GO" id="GO:0008270">
    <property type="term" value="F:zinc ion binding"/>
    <property type="evidence" value="ECO:0007669"/>
    <property type="project" value="UniProtKB-UniRule"/>
</dbReference>
<feature type="short sequence motif" description="'HIGH' region" evidence="10">
    <location>
        <begin position="12"/>
        <end position="22"/>
    </location>
</feature>
<comment type="subcellular location">
    <subcellularLocation>
        <location evidence="10">Cytoplasm</location>
    </subcellularLocation>
</comment>
<gene>
    <name evidence="10 12" type="primary">cysS</name>
    <name evidence="12" type="ORF">DCBHLPFO_00012</name>
</gene>
<evidence type="ECO:0000256" key="3">
    <source>
        <dbReference type="ARBA" id="ARBA00022723"/>
    </source>
</evidence>
<keyword evidence="5 10" id="KW-0862">Zinc</keyword>
<comment type="cofactor">
    <cofactor evidence="10">
        <name>Zn(2+)</name>
        <dbReference type="ChEBI" id="CHEBI:29105"/>
    </cofactor>
    <text evidence="10">Binds 1 zinc ion per subunit.</text>
</comment>
<dbReference type="InterPro" id="IPR032678">
    <property type="entry name" value="tRNA-synt_1_cat_dom"/>
</dbReference>
<comment type="caution">
    <text evidence="12">The sequence shown here is derived from an EMBL/GenBank/DDBJ whole genome shotgun (WGS) entry which is preliminary data.</text>
</comment>
<dbReference type="GO" id="GO:0005524">
    <property type="term" value="F:ATP binding"/>
    <property type="evidence" value="ECO:0007669"/>
    <property type="project" value="UniProtKB-UniRule"/>
</dbReference>
<accession>A0AA43QW15</accession>
<dbReference type="GO" id="GO:0005829">
    <property type="term" value="C:cytosol"/>
    <property type="evidence" value="ECO:0007669"/>
    <property type="project" value="TreeGrafter"/>
</dbReference>
<keyword evidence="10" id="KW-0963">Cytoplasm</keyword>
<feature type="short sequence motif" description="'KMSKS' region" evidence="10">
    <location>
        <begin position="246"/>
        <end position="250"/>
    </location>
</feature>
<evidence type="ECO:0000256" key="6">
    <source>
        <dbReference type="ARBA" id="ARBA00022840"/>
    </source>
</evidence>
<dbReference type="GO" id="GO:0006423">
    <property type="term" value="P:cysteinyl-tRNA aminoacylation"/>
    <property type="evidence" value="ECO:0007669"/>
    <property type="project" value="UniProtKB-UniRule"/>
</dbReference>
<feature type="binding site" evidence="10">
    <location>
        <position position="188"/>
    </location>
    <ligand>
        <name>Zn(2+)</name>
        <dbReference type="ChEBI" id="CHEBI:29105"/>
    </ligand>
</feature>
<keyword evidence="7 10" id="KW-0648">Protein biosynthesis</keyword>
<dbReference type="InterPro" id="IPR015803">
    <property type="entry name" value="Cys-tRNA-ligase"/>
</dbReference>
<sequence length="405" mass="48102">MFFMKKYYLCGPTVYNYPHIGNLRPTVTFDIMIRAQRYLGEQIFYLNNITDIDDKIINKAIEENKTENEIAKKYEEYYLNLFEIFNLEKPNKIVRVTDSLQDMYDYIQKMIDKKAAYQVGGNVFFDVLKFKEIYGSVSNQKLENLINEENNELNKKNVQDFALWKETERGIKYDSPFGLGRPGWHTECSCFIDKYFNGETIDIHGGGIDLIFPHHENENIQHYSIYQKPISNGWIHFGTLNYKNQKMSKSIGNLIFPHDFIKKYDPDTYKLLILTTNYTKPINLTDEIFDSLQKTINKFKLINNTVQLKNINYELYDIKRMNEVIKGAADLNFSFVFKEIMELSKKEENFTTLIQIMKLLGFQFPDLKVSLEMKDKYLEWKKYVESKEYEKADEIRKILKEQNLI</sequence>
<organism evidence="12 13">
    <name type="scientific">Mycoplasmopsis arginini</name>
    <name type="common">Mycoplasma arginini</name>
    <dbReference type="NCBI Taxonomy" id="2094"/>
    <lineage>
        <taxon>Bacteria</taxon>
        <taxon>Bacillati</taxon>
        <taxon>Mycoplasmatota</taxon>
        <taxon>Mycoplasmoidales</taxon>
        <taxon>Metamycoplasmataceae</taxon>
        <taxon>Mycoplasmopsis</taxon>
    </lineage>
</organism>
<dbReference type="NCBIfam" id="TIGR00435">
    <property type="entry name" value="cysS"/>
    <property type="match status" value="1"/>
</dbReference>
<dbReference type="GO" id="GO:0004817">
    <property type="term" value="F:cysteine-tRNA ligase activity"/>
    <property type="evidence" value="ECO:0007669"/>
    <property type="project" value="UniProtKB-UniRule"/>
</dbReference>
<dbReference type="InterPro" id="IPR014729">
    <property type="entry name" value="Rossmann-like_a/b/a_fold"/>
</dbReference>
<feature type="domain" description="tRNA synthetases class I catalytic" evidence="11">
    <location>
        <begin position="6"/>
        <end position="290"/>
    </location>
</feature>
<dbReference type="PANTHER" id="PTHR10890">
    <property type="entry name" value="CYSTEINYL-TRNA SYNTHETASE"/>
    <property type="match status" value="1"/>
</dbReference>
<evidence type="ECO:0000256" key="4">
    <source>
        <dbReference type="ARBA" id="ARBA00022741"/>
    </source>
</evidence>
<feature type="binding site" evidence="10">
    <location>
        <position position="214"/>
    </location>
    <ligand>
        <name>Zn(2+)</name>
        <dbReference type="ChEBI" id="CHEBI:29105"/>
    </ligand>
</feature>